<dbReference type="OrthoDB" id="2054296at2"/>
<name>E5Y215_BILW3</name>
<dbReference type="Proteomes" id="UP000006034">
    <property type="component" value="Unassembled WGS sequence"/>
</dbReference>
<dbReference type="Gene3D" id="3.40.190.10">
    <property type="entry name" value="Periplasmic binding protein-like II"/>
    <property type="match status" value="2"/>
</dbReference>
<dbReference type="PANTHER" id="PTHR30024">
    <property type="entry name" value="ALIPHATIC SULFONATES-BINDING PROTEIN-RELATED"/>
    <property type="match status" value="1"/>
</dbReference>
<organism evidence="3 4">
    <name type="scientific">Bilophila wadsworthia (strain 3_1_6)</name>
    <dbReference type="NCBI Taxonomy" id="563192"/>
    <lineage>
        <taxon>Bacteria</taxon>
        <taxon>Pseudomonadati</taxon>
        <taxon>Thermodesulfobacteriota</taxon>
        <taxon>Desulfovibrionia</taxon>
        <taxon>Desulfovibrionales</taxon>
        <taxon>Desulfovibrionaceae</taxon>
        <taxon>Bilophila</taxon>
    </lineage>
</organism>
<sequence length="352" mass="38328">MRLNKFLSGLAAVLLAFSLCNAASAAPLTKIRTAWMDSYETFAMWYAKEKGWDKEAGLDIDILFFDSGMAILNALPAGEWQYSCLGGVPAMMGNLRYGTSVIGVGTDESACVAVLARPDNPVFKTKGLNPKHPGVFGSPEDVRGKTILCTTVSSAHFALTAWLDAVGVKPTEVTIKNMDQPQALAAFENGIGDFVALWAPHMYAGTDKGWKVAGSAALCGKGTPLVLVADTKYADAHPEITAKFLSVYLRGVEHLRTTSVDDLIPEYQRFFFDWAGKTYSKELARLDLESHPAWDIKGQLALFDTSKGMSTVQQWQADTAQFFASIGSITPDELKKVENASYVTDKFLKLVK</sequence>
<protein>
    <recommendedName>
        <fullName evidence="2">SsuA/THI5-like domain-containing protein</fullName>
    </recommendedName>
</protein>
<reference evidence="3 4" key="1">
    <citation type="submission" date="2010-10" db="EMBL/GenBank/DDBJ databases">
        <authorList>
            <consortium name="The Broad Institute Genome Sequencing Platform"/>
            <person name="Ward D."/>
            <person name="Earl A."/>
            <person name="Feldgarden M."/>
            <person name="Young S.K."/>
            <person name="Gargeya S."/>
            <person name="Zeng Q."/>
            <person name="Alvarado L."/>
            <person name="Berlin A."/>
            <person name="Bochicchio J."/>
            <person name="Chapman S.B."/>
            <person name="Chen Z."/>
            <person name="Freedman E."/>
            <person name="Gellesch M."/>
            <person name="Goldberg J."/>
            <person name="Griggs A."/>
            <person name="Gujja S."/>
            <person name="Heilman E."/>
            <person name="Heiman D."/>
            <person name="Howarth C."/>
            <person name="Mehta T."/>
            <person name="Neiman D."/>
            <person name="Pearson M."/>
            <person name="Roberts A."/>
            <person name="Saif S."/>
            <person name="Shea T."/>
            <person name="Shenoy N."/>
            <person name="Sisk P."/>
            <person name="Stolte C."/>
            <person name="Sykes S."/>
            <person name="White J."/>
            <person name="Yandava C."/>
            <person name="Allen-Vercoe E."/>
            <person name="Sibley C."/>
            <person name="Ambrose C.E."/>
            <person name="Strauss J."/>
            <person name="Daigneault M."/>
            <person name="Haas B."/>
            <person name="Nusbaum C."/>
            <person name="Birren B."/>
        </authorList>
    </citation>
    <scope>NUCLEOTIDE SEQUENCE [LARGE SCALE GENOMIC DNA]</scope>
    <source>
        <strain evidence="3 4">3_1_6</strain>
    </source>
</reference>
<accession>E5Y215</accession>
<dbReference type="AlphaFoldDB" id="E5Y215"/>
<dbReference type="EMBL" id="ADCP02000002">
    <property type="protein sequence ID" value="EFV45961.1"/>
    <property type="molecule type" value="Genomic_DNA"/>
</dbReference>
<keyword evidence="4" id="KW-1185">Reference proteome</keyword>
<evidence type="ECO:0000313" key="4">
    <source>
        <dbReference type="Proteomes" id="UP000006034"/>
    </source>
</evidence>
<feature type="chain" id="PRO_5003200781" description="SsuA/THI5-like domain-containing protein" evidence="1">
    <location>
        <begin position="26"/>
        <end position="352"/>
    </location>
</feature>
<evidence type="ECO:0000259" key="2">
    <source>
        <dbReference type="Pfam" id="PF09084"/>
    </source>
</evidence>
<dbReference type="GeneID" id="78086988"/>
<evidence type="ECO:0000313" key="3">
    <source>
        <dbReference type="EMBL" id="EFV45961.1"/>
    </source>
</evidence>
<gene>
    <name evidence="3" type="ORF">HMPREF0179_00224</name>
</gene>
<proteinExistence type="predicted"/>
<dbReference type="STRING" id="563192.HMPREF0179_00224"/>
<comment type="caution">
    <text evidence="3">The sequence shown here is derived from an EMBL/GenBank/DDBJ whole genome shotgun (WGS) entry which is preliminary data.</text>
</comment>
<feature type="signal peptide" evidence="1">
    <location>
        <begin position="1"/>
        <end position="25"/>
    </location>
</feature>
<reference evidence="3 4" key="2">
    <citation type="submission" date="2013-04" db="EMBL/GenBank/DDBJ databases">
        <title>The Genome Sequence of Bilophila wadsworthia 3_1_6.</title>
        <authorList>
            <consortium name="The Broad Institute Genomics Platform"/>
            <person name="Earl A."/>
            <person name="Ward D."/>
            <person name="Feldgarden M."/>
            <person name="Gevers D."/>
            <person name="Sibley C."/>
            <person name="Strauss J."/>
            <person name="Allen-Vercoe E."/>
            <person name="Walker B."/>
            <person name="Young S."/>
            <person name="Zeng Q."/>
            <person name="Gargeya S."/>
            <person name="Fitzgerald M."/>
            <person name="Haas B."/>
            <person name="Abouelleil A."/>
            <person name="Allen A.W."/>
            <person name="Alvarado L."/>
            <person name="Arachchi H.M."/>
            <person name="Berlin A.M."/>
            <person name="Chapman S.B."/>
            <person name="Gainer-Dewar J."/>
            <person name="Goldberg J."/>
            <person name="Griggs A."/>
            <person name="Gujja S."/>
            <person name="Hansen M."/>
            <person name="Howarth C."/>
            <person name="Imamovic A."/>
            <person name="Ireland A."/>
            <person name="Larimer J."/>
            <person name="McCowan C."/>
            <person name="Murphy C."/>
            <person name="Pearson M."/>
            <person name="Poon T.W."/>
            <person name="Priest M."/>
            <person name="Roberts A."/>
            <person name="Saif S."/>
            <person name="Shea T."/>
            <person name="Sisk P."/>
            <person name="Sykes S."/>
            <person name="Wortman J."/>
            <person name="Nusbaum C."/>
            <person name="Birren B."/>
        </authorList>
    </citation>
    <scope>NUCLEOTIDE SEQUENCE [LARGE SCALE GENOMIC DNA]</scope>
    <source>
        <strain evidence="3 4">3_1_6</strain>
    </source>
</reference>
<feature type="domain" description="SsuA/THI5-like" evidence="2">
    <location>
        <begin position="44"/>
        <end position="255"/>
    </location>
</feature>
<dbReference type="PANTHER" id="PTHR30024:SF42">
    <property type="entry name" value="ALIPHATIC SULFONATES-BINDING PROTEIN-RELATED"/>
    <property type="match status" value="1"/>
</dbReference>
<dbReference type="HOGENOM" id="CLU_065959_0_0_7"/>
<dbReference type="SUPFAM" id="SSF53850">
    <property type="entry name" value="Periplasmic binding protein-like II"/>
    <property type="match status" value="1"/>
</dbReference>
<dbReference type="InterPro" id="IPR015168">
    <property type="entry name" value="SsuA/THI5"/>
</dbReference>
<evidence type="ECO:0000256" key="1">
    <source>
        <dbReference type="SAM" id="SignalP"/>
    </source>
</evidence>
<dbReference type="RefSeq" id="WP_005024289.1">
    <property type="nucleotide sequence ID" value="NZ_KE150239.1"/>
</dbReference>
<keyword evidence="1" id="KW-0732">Signal</keyword>
<dbReference type="Pfam" id="PF09084">
    <property type="entry name" value="NMT1"/>
    <property type="match status" value="1"/>
</dbReference>
<dbReference type="eggNOG" id="COG0715">
    <property type="taxonomic scope" value="Bacteria"/>
</dbReference>